<dbReference type="Proteomes" id="UP000271241">
    <property type="component" value="Unassembled WGS sequence"/>
</dbReference>
<name>A0A4P9XVM0_9FUNG</name>
<protein>
    <submittedName>
        <fullName evidence="1">Uncharacterized protein</fullName>
    </submittedName>
</protein>
<keyword evidence="2" id="KW-1185">Reference proteome</keyword>
<reference evidence="2" key="1">
    <citation type="journal article" date="2018" name="Nat. Microbiol.">
        <title>Leveraging single-cell genomics to expand the fungal tree of life.</title>
        <authorList>
            <person name="Ahrendt S.R."/>
            <person name="Quandt C.A."/>
            <person name="Ciobanu D."/>
            <person name="Clum A."/>
            <person name="Salamov A."/>
            <person name="Andreopoulos B."/>
            <person name="Cheng J.F."/>
            <person name="Woyke T."/>
            <person name="Pelin A."/>
            <person name="Henrissat B."/>
            <person name="Reynolds N.K."/>
            <person name="Benny G.L."/>
            <person name="Smith M.E."/>
            <person name="James T.Y."/>
            <person name="Grigoriev I.V."/>
        </authorList>
    </citation>
    <scope>NUCLEOTIDE SEQUENCE [LARGE SCALE GENOMIC DNA]</scope>
    <source>
        <strain evidence="2">RSA 1356</strain>
    </source>
</reference>
<dbReference type="AlphaFoldDB" id="A0A4P9XVM0"/>
<evidence type="ECO:0000313" key="1">
    <source>
        <dbReference type="EMBL" id="RKP09661.1"/>
    </source>
</evidence>
<gene>
    <name evidence="1" type="ORF">THASP1DRAFT_28545</name>
</gene>
<dbReference type="EMBL" id="KZ992497">
    <property type="protein sequence ID" value="RKP09661.1"/>
    <property type="molecule type" value="Genomic_DNA"/>
</dbReference>
<sequence>MRLVFLPRAAAAATVVLTSFVTFGSLASAWFIPPPANDPSALFGVRRPNRPLLPAASATLLDLEALDDYSLGQFRLSPSFAIIQPDGTWPIYHKGYDGHISHVEFITGAGEMARKVAVLRHVDLNKIESFDITDYTRGEKVTSTSSVCPFYDDSNGAVVYYALRTAKGRANARVRESNESYEMEVTMASMRDAFVLSDIVPWDGVDIPIVPSSESANA</sequence>
<evidence type="ECO:0000313" key="2">
    <source>
        <dbReference type="Proteomes" id="UP000271241"/>
    </source>
</evidence>
<accession>A0A4P9XVM0</accession>
<proteinExistence type="predicted"/>
<organism evidence="1 2">
    <name type="scientific">Thamnocephalis sphaerospora</name>
    <dbReference type="NCBI Taxonomy" id="78915"/>
    <lineage>
        <taxon>Eukaryota</taxon>
        <taxon>Fungi</taxon>
        <taxon>Fungi incertae sedis</taxon>
        <taxon>Zoopagomycota</taxon>
        <taxon>Zoopagomycotina</taxon>
        <taxon>Zoopagomycetes</taxon>
        <taxon>Zoopagales</taxon>
        <taxon>Sigmoideomycetaceae</taxon>
        <taxon>Thamnocephalis</taxon>
    </lineage>
</organism>